<dbReference type="PANTHER" id="PTHR42759:SF1">
    <property type="entry name" value="MAGNESIUM-CHELATASE SUBUNIT CHLD"/>
    <property type="match status" value="1"/>
</dbReference>
<evidence type="ECO:0000259" key="4">
    <source>
        <dbReference type="Pfam" id="PF07726"/>
    </source>
</evidence>
<name>A0A6G7VDW7_9GAMM</name>
<sequence length="328" mass="36733">MKPQPANGPTALVERFQALRLQLSEAVLGQPLLIERLLIALLADGHLLVEGAPGLAKTTTIKQLAAGLQADFHRIQFTPDLLPADLTGTEVYRPQDGSFRFEPGPIFHHLILADEVNRAPAKVQSALLEAMGERQVTVGRKTYRLPELFLVMATQNPIEQEGTYPLPEAQLDRFLMLVRIDYPDLETERAILKLNRAQAKAPSPLPAVVLSQAEIFAARRALLELYLAREVEDYLLHLVIATRWPQRYAPELADWVRFGASPRATLALDRCARARAWLLGRDFVSPEDIQTLACDVLRHRVLLSYEAEAEGRRSDELIDLLLKRVPAP</sequence>
<organism evidence="6 7">
    <name type="scientific">Caldichromatium japonicum</name>
    <dbReference type="NCBI Taxonomy" id="2699430"/>
    <lineage>
        <taxon>Bacteria</taxon>
        <taxon>Pseudomonadati</taxon>
        <taxon>Pseudomonadota</taxon>
        <taxon>Gammaproteobacteria</taxon>
        <taxon>Chromatiales</taxon>
        <taxon>Chromatiaceae</taxon>
        <taxon>Caldichromatium</taxon>
    </lineage>
</organism>
<accession>A0A6G7VDW7</accession>
<dbReference type="AlphaFoldDB" id="A0A6G7VDW7"/>
<dbReference type="InterPro" id="IPR011703">
    <property type="entry name" value="ATPase_AAA-3"/>
</dbReference>
<dbReference type="Gene3D" id="1.10.8.80">
    <property type="entry name" value="Magnesium chelatase subunit I, C-Terminal domain"/>
    <property type="match status" value="1"/>
</dbReference>
<dbReference type="InterPro" id="IPR041628">
    <property type="entry name" value="ChlI/MoxR_AAA_lid"/>
</dbReference>
<keyword evidence="7" id="KW-1185">Reference proteome</keyword>
<dbReference type="Proteomes" id="UP000502699">
    <property type="component" value="Chromosome"/>
</dbReference>
<dbReference type="InterPro" id="IPR027417">
    <property type="entry name" value="P-loop_NTPase"/>
</dbReference>
<dbReference type="PIRSF" id="PIRSF002849">
    <property type="entry name" value="AAA_ATPase_chaperone_MoxR_prd"/>
    <property type="match status" value="1"/>
</dbReference>
<dbReference type="Pfam" id="PF17863">
    <property type="entry name" value="AAA_lid_2"/>
    <property type="match status" value="1"/>
</dbReference>
<feature type="domain" description="ChlI/MoxR AAA lid" evidence="5">
    <location>
        <begin position="256"/>
        <end position="318"/>
    </location>
</feature>
<proteinExistence type="inferred from homology"/>
<dbReference type="EMBL" id="CP048029">
    <property type="protein sequence ID" value="QIK38085.1"/>
    <property type="molecule type" value="Genomic_DNA"/>
</dbReference>
<dbReference type="InterPro" id="IPR050764">
    <property type="entry name" value="CbbQ/NirQ/NorQ/GpvN"/>
</dbReference>
<evidence type="ECO:0000256" key="1">
    <source>
        <dbReference type="ARBA" id="ARBA00022741"/>
    </source>
</evidence>
<gene>
    <name evidence="6" type="ORF">GWK36_08915</name>
</gene>
<dbReference type="Gene3D" id="3.40.50.300">
    <property type="entry name" value="P-loop containing nucleotide triphosphate hydrolases"/>
    <property type="match status" value="1"/>
</dbReference>
<evidence type="ECO:0000259" key="5">
    <source>
        <dbReference type="Pfam" id="PF17863"/>
    </source>
</evidence>
<dbReference type="GO" id="GO:0005524">
    <property type="term" value="F:ATP binding"/>
    <property type="evidence" value="ECO:0007669"/>
    <property type="project" value="UniProtKB-KW"/>
</dbReference>
<dbReference type="RefSeq" id="WP_166270849.1">
    <property type="nucleotide sequence ID" value="NZ_CP048029.1"/>
</dbReference>
<dbReference type="FunFam" id="3.40.50.300:FF:000640">
    <property type="entry name" value="MoxR family ATPase"/>
    <property type="match status" value="1"/>
</dbReference>
<dbReference type="Pfam" id="PF07726">
    <property type="entry name" value="AAA_3"/>
    <property type="match status" value="1"/>
</dbReference>
<comment type="similarity">
    <text evidence="3">Belongs to the MoxR family.</text>
</comment>
<dbReference type="GO" id="GO:0016887">
    <property type="term" value="F:ATP hydrolysis activity"/>
    <property type="evidence" value="ECO:0007669"/>
    <property type="project" value="InterPro"/>
</dbReference>
<dbReference type="PANTHER" id="PTHR42759">
    <property type="entry name" value="MOXR FAMILY PROTEIN"/>
    <property type="match status" value="1"/>
</dbReference>
<reference evidence="7" key="1">
    <citation type="submission" date="2020-01" db="EMBL/GenBank/DDBJ databases">
        <title>Caldichromatium gen. nov., sp. nov., a thermophilic purple sulfur bacterium member of the family Chromatiaceae isolated from Nakabusa hot spring, Japan.</title>
        <authorList>
            <person name="Saini M.K."/>
            <person name="Hanada S."/>
            <person name="Tank M."/>
        </authorList>
    </citation>
    <scope>NUCLEOTIDE SEQUENCE [LARGE SCALE GENOMIC DNA]</scope>
    <source>
        <strain evidence="7">No.7</strain>
    </source>
</reference>
<keyword evidence="2" id="KW-0067">ATP-binding</keyword>
<dbReference type="SUPFAM" id="SSF52540">
    <property type="entry name" value="P-loop containing nucleoside triphosphate hydrolases"/>
    <property type="match status" value="1"/>
</dbReference>
<dbReference type="KEGG" id="cjap:GWK36_08915"/>
<feature type="domain" description="ATPase AAA-3" evidence="4">
    <location>
        <begin position="46"/>
        <end position="176"/>
    </location>
</feature>
<keyword evidence="1" id="KW-0547">Nucleotide-binding</keyword>
<evidence type="ECO:0000256" key="2">
    <source>
        <dbReference type="ARBA" id="ARBA00022840"/>
    </source>
</evidence>
<evidence type="ECO:0000313" key="7">
    <source>
        <dbReference type="Proteomes" id="UP000502699"/>
    </source>
</evidence>
<protein>
    <submittedName>
        <fullName evidence="6">MoxR family ATPase</fullName>
    </submittedName>
</protein>
<evidence type="ECO:0000313" key="6">
    <source>
        <dbReference type="EMBL" id="QIK38085.1"/>
    </source>
</evidence>
<evidence type="ECO:0000256" key="3">
    <source>
        <dbReference type="ARBA" id="ARBA00061607"/>
    </source>
</evidence>